<accession>A0ABW1VI55</accession>
<comment type="caution">
    <text evidence="2">The sequence shown here is derived from an EMBL/GenBank/DDBJ whole genome shotgun (WGS) entry which is preliminary data.</text>
</comment>
<evidence type="ECO:0000313" key="3">
    <source>
        <dbReference type="Proteomes" id="UP001596306"/>
    </source>
</evidence>
<keyword evidence="1" id="KW-1133">Transmembrane helix</keyword>
<dbReference type="RefSeq" id="WP_386732308.1">
    <property type="nucleotide sequence ID" value="NZ_JBHSTP010000003.1"/>
</dbReference>
<feature type="transmembrane region" description="Helical" evidence="1">
    <location>
        <begin position="106"/>
        <end position="126"/>
    </location>
</feature>
<evidence type="ECO:0000256" key="1">
    <source>
        <dbReference type="SAM" id="Phobius"/>
    </source>
</evidence>
<proteinExistence type="predicted"/>
<keyword evidence="3" id="KW-1185">Reference proteome</keyword>
<gene>
    <name evidence="2" type="ORF">ACFQB0_12880</name>
</gene>
<name>A0ABW1VI55_9MICO</name>
<evidence type="ECO:0008006" key="4">
    <source>
        <dbReference type="Google" id="ProtNLM"/>
    </source>
</evidence>
<dbReference type="Proteomes" id="UP001596306">
    <property type="component" value="Unassembled WGS sequence"/>
</dbReference>
<evidence type="ECO:0000313" key="2">
    <source>
        <dbReference type="EMBL" id="MFC6357002.1"/>
    </source>
</evidence>
<feature type="transmembrane region" description="Helical" evidence="1">
    <location>
        <begin position="68"/>
        <end position="94"/>
    </location>
</feature>
<sequence length="137" mass="14941">MTNEALSAYLDELGGALELRDAPTALVADVLRQVESHTKDTGEDPYVSFGKPADYAKNFTPHARMTRFWLLMVSTVVLTLGGGWLLVNGIIGIASDRTMLWGLSPWYGVIGGGLTIIAWIAMMLLASGNRRRYTPTP</sequence>
<keyword evidence="1" id="KW-0812">Transmembrane</keyword>
<keyword evidence="1" id="KW-0472">Membrane</keyword>
<reference evidence="3" key="1">
    <citation type="journal article" date="2019" name="Int. J. Syst. Evol. Microbiol.">
        <title>The Global Catalogue of Microorganisms (GCM) 10K type strain sequencing project: providing services to taxonomists for standard genome sequencing and annotation.</title>
        <authorList>
            <consortium name="The Broad Institute Genomics Platform"/>
            <consortium name="The Broad Institute Genome Sequencing Center for Infectious Disease"/>
            <person name="Wu L."/>
            <person name="Ma J."/>
        </authorList>
    </citation>
    <scope>NUCLEOTIDE SEQUENCE [LARGE SCALE GENOMIC DNA]</scope>
    <source>
        <strain evidence="3">CCUG 43304</strain>
    </source>
</reference>
<protein>
    <recommendedName>
        <fullName evidence="4">DUF1707 domain-containing protein</fullName>
    </recommendedName>
</protein>
<organism evidence="2 3">
    <name type="scientific">Luethyella okanaganae</name>
    <dbReference type="NCBI Taxonomy" id="69372"/>
    <lineage>
        <taxon>Bacteria</taxon>
        <taxon>Bacillati</taxon>
        <taxon>Actinomycetota</taxon>
        <taxon>Actinomycetes</taxon>
        <taxon>Micrococcales</taxon>
        <taxon>Microbacteriaceae</taxon>
        <taxon>Luethyella</taxon>
    </lineage>
</organism>
<dbReference type="EMBL" id="JBHSTP010000003">
    <property type="protein sequence ID" value="MFC6357002.1"/>
    <property type="molecule type" value="Genomic_DNA"/>
</dbReference>